<evidence type="ECO:0000313" key="1">
    <source>
        <dbReference type="EMBL" id="JAD79986.1"/>
    </source>
</evidence>
<name>A0A0A9CWM1_ARUDO</name>
<protein>
    <submittedName>
        <fullName evidence="1">Uncharacterized protein</fullName>
    </submittedName>
</protein>
<reference evidence="1" key="1">
    <citation type="submission" date="2014-09" db="EMBL/GenBank/DDBJ databases">
        <authorList>
            <person name="Magalhaes I.L.F."/>
            <person name="Oliveira U."/>
            <person name="Santos F.R."/>
            <person name="Vidigal T.H.D.A."/>
            <person name="Brescovit A.D."/>
            <person name="Santos A.J."/>
        </authorList>
    </citation>
    <scope>NUCLEOTIDE SEQUENCE</scope>
    <source>
        <tissue evidence="1">Shoot tissue taken approximately 20 cm above the soil surface</tissue>
    </source>
</reference>
<dbReference type="EMBL" id="GBRH01217909">
    <property type="protein sequence ID" value="JAD79986.1"/>
    <property type="molecule type" value="Transcribed_RNA"/>
</dbReference>
<sequence length="29" mass="3651">MFRSSGAYKLQSRYREEGRDYYTTRDIDW</sequence>
<accession>A0A0A9CWM1</accession>
<dbReference type="AlphaFoldDB" id="A0A0A9CWM1"/>
<reference evidence="1" key="2">
    <citation type="journal article" date="2015" name="Data Brief">
        <title>Shoot transcriptome of the giant reed, Arundo donax.</title>
        <authorList>
            <person name="Barrero R.A."/>
            <person name="Guerrero F.D."/>
            <person name="Moolhuijzen P."/>
            <person name="Goolsby J.A."/>
            <person name="Tidwell J."/>
            <person name="Bellgard S.E."/>
            <person name="Bellgard M.I."/>
        </authorList>
    </citation>
    <scope>NUCLEOTIDE SEQUENCE</scope>
    <source>
        <tissue evidence="1">Shoot tissue taken approximately 20 cm above the soil surface</tissue>
    </source>
</reference>
<organism evidence="1">
    <name type="scientific">Arundo donax</name>
    <name type="common">Giant reed</name>
    <name type="synonym">Donax arundinaceus</name>
    <dbReference type="NCBI Taxonomy" id="35708"/>
    <lineage>
        <taxon>Eukaryota</taxon>
        <taxon>Viridiplantae</taxon>
        <taxon>Streptophyta</taxon>
        <taxon>Embryophyta</taxon>
        <taxon>Tracheophyta</taxon>
        <taxon>Spermatophyta</taxon>
        <taxon>Magnoliopsida</taxon>
        <taxon>Liliopsida</taxon>
        <taxon>Poales</taxon>
        <taxon>Poaceae</taxon>
        <taxon>PACMAD clade</taxon>
        <taxon>Arundinoideae</taxon>
        <taxon>Arundineae</taxon>
        <taxon>Arundo</taxon>
    </lineage>
</organism>
<proteinExistence type="predicted"/>